<dbReference type="Proteomes" id="UP000002943">
    <property type="component" value="Unassembled WGS sequence"/>
</dbReference>
<dbReference type="AlphaFoldDB" id="E3BGP0"/>
<dbReference type="InterPro" id="IPR022201">
    <property type="entry name" value="DUF3726"/>
</dbReference>
<name>E3BGP0_9VIBR</name>
<dbReference type="OrthoDB" id="5792746at2"/>
<keyword evidence="2" id="KW-1185">Reference proteome</keyword>
<dbReference type="EMBL" id="AEIU01000046">
    <property type="protein sequence ID" value="EFP97848.1"/>
    <property type="molecule type" value="Genomic_DNA"/>
</dbReference>
<gene>
    <name evidence="1" type="ORF">VIBC2010_01094</name>
</gene>
<dbReference type="STRING" id="796620.VIBC2010_01094"/>
<dbReference type="RefSeq" id="WP_009600127.1">
    <property type="nucleotide sequence ID" value="NZ_AEIU01000046.1"/>
</dbReference>
<dbReference type="Pfam" id="PF12525">
    <property type="entry name" value="DUF3726"/>
    <property type="match status" value="1"/>
</dbReference>
<organism evidence="1 2">
    <name type="scientific">Vibrio caribbeanicus ATCC BAA-2122</name>
    <dbReference type="NCBI Taxonomy" id="796620"/>
    <lineage>
        <taxon>Bacteria</taxon>
        <taxon>Pseudomonadati</taxon>
        <taxon>Pseudomonadota</taxon>
        <taxon>Gammaproteobacteria</taxon>
        <taxon>Vibrionales</taxon>
        <taxon>Vibrionaceae</taxon>
        <taxon>Vibrio</taxon>
    </lineage>
</organism>
<evidence type="ECO:0000313" key="1">
    <source>
        <dbReference type="EMBL" id="EFP97848.1"/>
    </source>
</evidence>
<evidence type="ECO:0000313" key="2">
    <source>
        <dbReference type="Proteomes" id="UP000002943"/>
    </source>
</evidence>
<comment type="caution">
    <text evidence="1">The sequence shown here is derived from an EMBL/GenBank/DDBJ whole genome shotgun (WGS) entry which is preliminary data.</text>
</comment>
<protein>
    <recommendedName>
        <fullName evidence="3">DUF3726 domain-containing protein</fullName>
    </recommendedName>
</protein>
<evidence type="ECO:0008006" key="3">
    <source>
        <dbReference type="Google" id="ProtNLM"/>
    </source>
</evidence>
<accession>E3BGP0</accession>
<dbReference type="eggNOG" id="COG2055">
    <property type="taxonomic scope" value="Bacteria"/>
</dbReference>
<proteinExistence type="predicted"/>
<sequence length="243" mass="26732">MIVSHNELVSCVSKAFLGMRRSCGEADVIAGMVADLQMVGLDGVRHFNKASPFLGVDKDCAVSISYVSKQNIVVDLHHGSVACHLPAILDYAVEKLSESASLTIDLQQCHNRWLGYSELVRLAAKGIACRAQWVNGSSPQKTLYVLNRGCVAPEVFFSEQLKSSDVDFYSMSIELSLSDFDLNESSKDYSIHTLSKDLLGAQRRAWREGIEVDDLQWQILKKAAEIFLVENSEKSMQGAGGVV</sequence>
<reference evidence="1 2" key="1">
    <citation type="journal article" date="2012" name="Int. J. Syst. Evol. Microbiol.">
        <title>Vibrio caribbeanicus sp. nov., isolated from the marine sponge Scleritoderma cyanea.</title>
        <authorList>
            <person name="Hoffmann M."/>
            <person name="Monday S.R."/>
            <person name="Allard M.W."/>
            <person name="Strain E.A."/>
            <person name="Whittaker P."/>
            <person name="Naum M."/>
            <person name="McCarthy P.J."/>
            <person name="Lopez J.V."/>
            <person name="Fischer M."/>
            <person name="Brown E.W."/>
        </authorList>
    </citation>
    <scope>NUCLEOTIDE SEQUENCE [LARGE SCALE GENOMIC DNA]</scope>
    <source>
        <strain evidence="1 2">ATCC BAA-2122</strain>
    </source>
</reference>